<name>A0A5C3MCP4_9AGAR</name>
<gene>
    <name evidence="3" type="ORF">BDQ12DRAFT_598906</name>
</gene>
<feature type="transmembrane region" description="Helical" evidence="1">
    <location>
        <begin position="20"/>
        <end position="40"/>
    </location>
</feature>
<reference evidence="3 4" key="1">
    <citation type="journal article" date="2019" name="Nat. Ecol. Evol.">
        <title>Megaphylogeny resolves global patterns of mushroom evolution.</title>
        <authorList>
            <person name="Varga T."/>
            <person name="Krizsan K."/>
            <person name="Foldi C."/>
            <person name="Dima B."/>
            <person name="Sanchez-Garcia M."/>
            <person name="Sanchez-Ramirez S."/>
            <person name="Szollosi G.J."/>
            <person name="Szarkandi J.G."/>
            <person name="Papp V."/>
            <person name="Albert L."/>
            <person name="Andreopoulos W."/>
            <person name="Angelini C."/>
            <person name="Antonin V."/>
            <person name="Barry K.W."/>
            <person name="Bougher N.L."/>
            <person name="Buchanan P."/>
            <person name="Buyck B."/>
            <person name="Bense V."/>
            <person name="Catcheside P."/>
            <person name="Chovatia M."/>
            <person name="Cooper J."/>
            <person name="Damon W."/>
            <person name="Desjardin D."/>
            <person name="Finy P."/>
            <person name="Geml J."/>
            <person name="Haridas S."/>
            <person name="Hughes K."/>
            <person name="Justo A."/>
            <person name="Karasinski D."/>
            <person name="Kautmanova I."/>
            <person name="Kiss B."/>
            <person name="Kocsube S."/>
            <person name="Kotiranta H."/>
            <person name="LaButti K.M."/>
            <person name="Lechner B.E."/>
            <person name="Liimatainen K."/>
            <person name="Lipzen A."/>
            <person name="Lukacs Z."/>
            <person name="Mihaltcheva S."/>
            <person name="Morgado L.N."/>
            <person name="Niskanen T."/>
            <person name="Noordeloos M.E."/>
            <person name="Ohm R.A."/>
            <person name="Ortiz-Santana B."/>
            <person name="Ovrebo C."/>
            <person name="Racz N."/>
            <person name="Riley R."/>
            <person name="Savchenko A."/>
            <person name="Shiryaev A."/>
            <person name="Soop K."/>
            <person name="Spirin V."/>
            <person name="Szebenyi C."/>
            <person name="Tomsovsky M."/>
            <person name="Tulloss R.E."/>
            <person name="Uehling J."/>
            <person name="Grigoriev I.V."/>
            <person name="Vagvolgyi C."/>
            <person name="Papp T."/>
            <person name="Martin F.M."/>
            <person name="Miettinen O."/>
            <person name="Hibbett D.S."/>
            <person name="Nagy L.G."/>
        </authorList>
    </citation>
    <scope>NUCLEOTIDE SEQUENCE [LARGE SCALE GENOMIC DNA]</scope>
    <source>
        <strain evidence="3 4">CBS 166.37</strain>
    </source>
</reference>
<feature type="transmembrane region" description="Helical" evidence="1">
    <location>
        <begin position="100"/>
        <end position="118"/>
    </location>
</feature>
<sequence>MSTVHVSPADLEKFTKLFKGSLIPLHACLPGLTWVLHDYFVTIEDEIRYVWPQKWNAGKILFFWIRYYGIALLMFDVTQIHLFSRPGITSDNVCVAMDTIIRVVGAISLWSIEIVMQMRIYALYKCSKKVAMINFILFLASIGGFSWILIHNALRRHAVIADAIHLPLPGCPSIHTGIEWAQWVPATVFEGVLFGWALYKTLRSTVGRWQNGTRVSMYSLVLRDNLLYFFGITCLLIFNNLMVVGVTKIPWFSYSPFHAAMEIMTSRMLINLYKAAAQTEKESVYTTPMSTMTVFSSVEFA</sequence>
<accession>A0A5C3MCP4</accession>
<dbReference type="InterPro" id="IPR045340">
    <property type="entry name" value="DUF6533"/>
</dbReference>
<evidence type="ECO:0000313" key="3">
    <source>
        <dbReference type="EMBL" id="TFK42186.1"/>
    </source>
</evidence>
<feature type="transmembrane region" description="Helical" evidence="1">
    <location>
        <begin position="61"/>
        <end position="80"/>
    </location>
</feature>
<keyword evidence="1" id="KW-0812">Transmembrane</keyword>
<protein>
    <recommendedName>
        <fullName evidence="2">DUF6533 domain-containing protein</fullName>
    </recommendedName>
</protein>
<keyword evidence="1" id="KW-0472">Membrane</keyword>
<organism evidence="3 4">
    <name type="scientific">Crucibulum laeve</name>
    <dbReference type="NCBI Taxonomy" id="68775"/>
    <lineage>
        <taxon>Eukaryota</taxon>
        <taxon>Fungi</taxon>
        <taxon>Dikarya</taxon>
        <taxon>Basidiomycota</taxon>
        <taxon>Agaricomycotina</taxon>
        <taxon>Agaricomycetes</taxon>
        <taxon>Agaricomycetidae</taxon>
        <taxon>Agaricales</taxon>
        <taxon>Agaricineae</taxon>
        <taxon>Nidulariaceae</taxon>
        <taxon>Crucibulum</taxon>
    </lineage>
</organism>
<feature type="transmembrane region" description="Helical" evidence="1">
    <location>
        <begin position="226"/>
        <end position="246"/>
    </location>
</feature>
<dbReference type="AlphaFoldDB" id="A0A5C3MCP4"/>
<evidence type="ECO:0000313" key="4">
    <source>
        <dbReference type="Proteomes" id="UP000308652"/>
    </source>
</evidence>
<dbReference type="OrthoDB" id="3258294at2759"/>
<proteinExistence type="predicted"/>
<dbReference type="Pfam" id="PF20151">
    <property type="entry name" value="DUF6533"/>
    <property type="match status" value="1"/>
</dbReference>
<keyword evidence="1" id="KW-1133">Transmembrane helix</keyword>
<feature type="transmembrane region" description="Helical" evidence="1">
    <location>
        <begin position="130"/>
        <end position="150"/>
    </location>
</feature>
<dbReference type="Proteomes" id="UP000308652">
    <property type="component" value="Unassembled WGS sequence"/>
</dbReference>
<evidence type="ECO:0000259" key="2">
    <source>
        <dbReference type="Pfam" id="PF20151"/>
    </source>
</evidence>
<dbReference type="EMBL" id="ML213593">
    <property type="protein sequence ID" value="TFK42186.1"/>
    <property type="molecule type" value="Genomic_DNA"/>
</dbReference>
<keyword evidence="4" id="KW-1185">Reference proteome</keyword>
<evidence type="ECO:0000256" key="1">
    <source>
        <dbReference type="SAM" id="Phobius"/>
    </source>
</evidence>
<feature type="domain" description="DUF6533" evidence="2">
    <location>
        <begin position="31"/>
        <end position="70"/>
    </location>
</feature>